<evidence type="ECO:0000256" key="2">
    <source>
        <dbReference type="ARBA" id="ARBA00005236"/>
    </source>
</evidence>
<sequence>MVEFFIAKKHIFERKRQSLISTLGIAIGVVVLIVSIGIANGLDKNMINSILSMTSHVLVENGDKLSNYNELKEKIEKIPGVKGAVPSIETQGIFKYNGIYGGYISGVKIEGFDLESAKKAMDLDKKIVEGSISPDKINGVLIGKELFRNIGASLGDEVTIISSENKEIKFKIEGVFQSGYYDYDINMIILPLKAAQYLVYSGDTVNKIDVTLNDPYKAPEIADKIMSETKIFSRTWGDLNRNLLSALSLEKTVMIMVFSLIVIIAGFVVWVTLNMLVREKIKDIGIMRSMGFSRKSIMKIFLIQGMLLGIAGIVIGTIISLCFLWYIKNYTLAFITSIYYLTKIPVEISVKEIGVIIGANIGIIFVSSVFPAYRAAKMETVEALRHE</sequence>
<dbReference type="AlphaFoldDB" id="A0AAX2JDC3"/>
<evidence type="ECO:0000259" key="9">
    <source>
        <dbReference type="Pfam" id="PF12704"/>
    </source>
</evidence>
<evidence type="ECO:0000313" key="10">
    <source>
        <dbReference type="EMBL" id="SQJ06919.1"/>
    </source>
</evidence>
<evidence type="ECO:0000259" key="8">
    <source>
        <dbReference type="Pfam" id="PF02687"/>
    </source>
</evidence>
<protein>
    <submittedName>
        <fullName evidence="10">Lipoprotein-releasing system transmembrane protein lolE</fullName>
    </submittedName>
</protein>
<dbReference type="Pfam" id="PF02687">
    <property type="entry name" value="FtsX"/>
    <property type="match status" value="1"/>
</dbReference>
<comment type="similarity">
    <text evidence="2">Belongs to the ABC-4 integral membrane protein family. LolC/E subfamily.</text>
</comment>
<dbReference type="InterPro" id="IPR003838">
    <property type="entry name" value="ABC3_permease_C"/>
</dbReference>
<dbReference type="Proteomes" id="UP000249008">
    <property type="component" value="Chromosome 1"/>
</dbReference>
<evidence type="ECO:0000256" key="5">
    <source>
        <dbReference type="ARBA" id="ARBA00022989"/>
    </source>
</evidence>
<dbReference type="InterPro" id="IPR025857">
    <property type="entry name" value="MacB_PCD"/>
</dbReference>
<dbReference type="InterPro" id="IPR051447">
    <property type="entry name" value="Lipoprotein-release_system"/>
</dbReference>
<dbReference type="Pfam" id="PF12704">
    <property type="entry name" value="MacB_PCD"/>
    <property type="match status" value="1"/>
</dbReference>
<name>A0AAX2JDC3_9FUSO</name>
<proteinExistence type="inferred from homology"/>
<evidence type="ECO:0000256" key="3">
    <source>
        <dbReference type="ARBA" id="ARBA00022475"/>
    </source>
</evidence>
<evidence type="ECO:0000256" key="4">
    <source>
        <dbReference type="ARBA" id="ARBA00022692"/>
    </source>
</evidence>
<organism evidence="10 11">
    <name type="scientific">Fusobacterium ulcerans</name>
    <dbReference type="NCBI Taxonomy" id="861"/>
    <lineage>
        <taxon>Bacteria</taxon>
        <taxon>Fusobacteriati</taxon>
        <taxon>Fusobacteriota</taxon>
        <taxon>Fusobacteriia</taxon>
        <taxon>Fusobacteriales</taxon>
        <taxon>Fusobacteriaceae</taxon>
        <taxon>Fusobacterium</taxon>
    </lineage>
</organism>
<feature type="transmembrane region" description="Helical" evidence="7">
    <location>
        <begin position="253"/>
        <end position="277"/>
    </location>
</feature>
<evidence type="ECO:0000256" key="6">
    <source>
        <dbReference type="ARBA" id="ARBA00023136"/>
    </source>
</evidence>
<feature type="transmembrane region" description="Helical" evidence="7">
    <location>
        <begin position="353"/>
        <end position="373"/>
    </location>
</feature>
<feature type="domain" description="MacB-like periplasmic core" evidence="9">
    <location>
        <begin position="18"/>
        <end position="225"/>
    </location>
</feature>
<keyword evidence="3" id="KW-1003">Cell membrane</keyword>
<dbReference type="GO" id="GO:0098797">
    <property type="term" value="C:plasma membrane protein complex"/>
    <property type="evidence" value="ECO:0007669"/>
    <property type="project" value="TreeGrafter"/>
</dbReference>
<accession>A0AAX2JDC3</accession>
<keyword evidence="6 7" id="KW-0472">Membrane</keyword>
<keyword evidence="5 7" id="KW-1133">Transmembrane helix</keyword>
<comment type="subcellular location">
    <subcellularLocation>
        <location evidence="1">Cell membrane</location>
        <topology evidence="1">Multi-pass membrane protein</topology>
    </subcellularLocation>
</comment>
<reference evidence="10 11" key="1">
    <citation type="submission" date="2018-06" db="EMBL/GenBank/DDBJ databases">
        <authorList>
            <consortium name="Pathogen Informatics"/>
            <person name="Doyle S."/>
        </authorList>
    </citation>
    <scope>NUCLEOTIDE SEQUENCE [LARGE SCALE GENOMIC DNA]</scope>
    <source>
        <strain evidence="10 11">NCTC12112</strain>
    </source>
</reference>
<dbReference type="RefSeq" id="WP_005981651.1">
    <property type="nucleotide sequence ID" value="NZ_BAABXY010000001.1"/>
</dbReference>
<dbReference type="PANTHER" id="PTHR30489">
    <property type="entry name" value="LIPOPROTEIN-RELEASING SYSTEM TRANSMEMBRANE PROTEIN LOLE"/>
    <property type="match status" value="1"/>
</dbReference>
<feature type="transmembrane region" description="Helical" evidence="7">
    <location>
        <begin position="20"/>
        <end position="42"/>
    </location>
</feature>
<keyword evidence="10" id="KW-0449">Lipoprotein</keyword>
<dbReference type="GeneID" id="78453438"/>
<feature type="transmembrane region" description="Helical" evidence="7">
    <location>
        <begin position="298"/>
        <end position="327"/>
    </location>
</feature>
<evidence type="ECO:0000313" key="11">
    <source>
        <dbReference type="Proteomes" id="UP000249008"/>
    </source>
</evidence>
<evidence type="ECO:0000256" key="1">
    <source>
        <dbReference type="ARBA" id="ARBA00004651"/>
    </source>
</evidence>
<dbReference type="GO" id="GO:0044874">
    <property type="term" value="P:lipoprotein localization to outer membrane"/>
    <property type="evidence" value="ECO:0007669"/>
    <property type="project" value="TreeGrafter"/>
</dbReference>
<keyword evidence="4 7" id="KW-0812">Transmembrane</keyword>
<dbReference type="PANTHER" id="PTHR30489:SF0">
    <property type="entry name" value="LIPOPROTEIN-RELEASING SYSTEM TRANSMEMBRANE PROTEIN LOLE"/>
    <property type="match status" value="1"/>
</dbReference>
<gene>
    <name evidence="10" type="primary">lolE</name>
    <name evidence="10" type="ORF">NCTC12112_02150</name>
</gene>
<dbReference type="KEGG" id="ful:C4N20_01365"/>
<feature type="domain" description="ABC3 transporter permease C-terminal" evidence="8">
    <location>
        <begin position="256"/>
        <end position="379"/>
    </location>
</feature>
<dbReference type="EMBL" id="LS483487">
    <property type="protein sequence ID" value="SQJ06919.1"/>
    <property type="molecule type" value="Genomic_DNA"/>
</dbReference>
<evidence type="ECO:0000256" key="7">
    <source>
        <dbReference type="SAM" id="Phobius"/>
    </source>
</evidence>